<feature type="binding site" description="axial binding residue" evidence="9">
    <location>
        <position position="476"/>
    </location>
    <ligand>
        <name>heme</name>
        <dbReference type="ChEBI" id="CHEBI:30413"/>
    </ligand>
    <ligandPart>
        <name>Fe</name>
        <dbReference type="ChEBI" id="CHEBI:18248"/>
    </ligandPart>
</feature>
<name>A0A5F7ZSQ4_MACMU</name>
<dbReference type="PANTHER" id="PTHR24279:SF123">
    <property type="entry name" value="CYTOCHROME P450 FAMILY 27 SUBFAMILY A MEMBER 1"/>
    <property type="match status" value="1"/>
</dbReference>
<organism evidence="11 12">
    <name type="scientific">Macaca mulatta</name>
    <name type="common">Rhesus macaque</name>
    <dbReference type="NCBI Taxonomy" id="9544"/>
    <lineage>
        <taxon>Eukaryota</taxon>
        <taxon>Metazoa</taxon>
        <taxon>Chordata</taxon>
        <taxon>Craniata</taxon>
        <taxon>Vertebrata</taxon>
        <taxon>Euteleostomi</taxon>
        <taxon>Mammalia</taxon>
        <taxon>Eutheria</taxon>
        <taxon>Euarchontoglires</taxon>
        <taxon>Primates</taxon>
        <taxon>Haplorrhini</taxon>
        <taxon>Catarrhini</taxon>
        <taxon>Cercopithecidae</taxon>
        <taxon>Cercopithecinae</taxon>
        <taxon>Macaca</taxon>
    </lineage>
</organism>
<evidence type="ECO:0000313" key="11">
    <source>
        <dbReference type="Ensembl" id="ENSMMUP00000068646.1"/>
    </source>
</evidence>
<dbReference type="Gene3D" id="1.10.630.10">
    <property type="entry name" value="Cytochrome P450"/>
    <property type="match status" value="1"/>
</dbReference>
<dbReference type="VGNC" id="VGNC:103624">
    <property type="gene designation" value="CYP27A1"/>
</dbReference>
<dbReference type="GO" id="GO:0006699">
    <property type="term" value="P:bile acid biosynthetic process"/>
    <property type="evidence" value="ECO:0007669"/>
    <property type="project" value="Ensembl"/>
</dbReference>
<dbReference type="GO" id="GO:0006707">
    <property type="term" value="P:cholesterol catabolic process"/>
    <property type="evidence" value="ECO:0007669"/>
    <property type="project" value="Ensembl"/>
</dbReference>
<evidence type="ECO:0000256" key="10">
    <source>
        <dbReference type="RuleBase" id="RU000461"/>
    </source>
</evidence>
<evidence type="ECO:0000256" key="8">
    <source>
        <dbReference type="ARBA" id="ARBA00023033"/>
    </source>
</evidence>
<dbReference type="FunCoup" id="A0A5F7ZSQ4">
    <property type="interactions" value="652"/>
</dbReference>
<dbReference type="GO" id="GO:0031073">
    <property type="term" value="F:cholesterol 26-hydroxylase activity"/>
    <property type="evidence" value="ECO:0007669"/>
    <property type="project" value="Ensembl"/>
</dbReference>
<dbReference type="OMA" id="ANENIWK"/>
<reference evidence="11" key="4">
    <citation type="submission" date="2025-09" db="UniProtKB">
        <authorList>
            <consortium name="Ensembl"/>
        </authorList>
    </citation>
    <scope>IDENTIFICATION</scope>
    <source>
        <strain evidence="11">17573</strain>
    </source>
</reference>
<evidence type="ECO:0000256" key="7">
    <source>
        <dbReference type="ARBA" id="ARBA00023004"/>
    </source>
</evidence>
<dbReference type="PRINTS" id="PR00463">
    <property type="entry name" value="EP450I"/>
</dbReference>
<dbReference type="ExpressionAtlas" id="A0A5F7ZSQ4">
    <property type="expression patterns" value="baseline"/>
</dbReference>
<reference evidence="12" key="1">
    <citation type="journal article" date="2007" name="Science">
        <title>Evolutionary and biomedical insights from the rhesus macaque genome.</title>
        <authorList>
            <person name="Gibbs R.A."/>
            <person name="Rogers J."/>
            <person name="Katze M.G."/>
            <person name="Bumgarner R."/>
            <person name="Weinstock G.M."/>
            <person name="Mardis E.R."/>
            <person name="Remington K.A."/>
            <person name="Strausberg R.L."/>
            <person name="Venter J.C."/>
            <person name="Wilson R.K."/>
            <person name="Batzer M.A."/>
            <person name="Bustamante C.D."/>
            <person name="Eichler E.E."/>
            <person name="Hahn M.W."/>
            <person name="Hardison R.C."/>
            <person name="Makova K.D."/>
            <person name="Miller W."/>
            <person name="Milosavljevic A."/>
            <person name="Palermo R.E."/>
            <person name="Siepel A."/>
            <person name="Sikela J.M."/>
            <person name="Attaway T."/>
            <person name="Bell S."/>
            <person name="Bernard K.E."/>
            <person name="Buhay C.J."/>
            <person name="Chandrabose M.N."/>
            <person name="Dao M."/>
            <person name="Davis C."/>
            <person name="Delehaunty K.D."/>
            <person name="Ding Y."/>
            <person name="Dinh H.H."/>
            <person name="Dugan-Rocha S."/>
            <person name="Fulton L.A."/>
            <person name="Gabisi R.A."/>
            <person name="Garner T.T."/>
            <person name="Godfrey J."/>
            <person name="Hawes A.C."/>
            <person name="Hernandez J."/>
            <person name="Hines S."/>
            <person name="Holder M."/>
            <person name="Hume J."/>
            <person name="Jhangiani S.N."/>
            <person name="Joshi V."/>
            <person name="Khan Z.M."/>
            <person name="Kirkness E.F."/>
            <person name="Cree A."/>
            <person name="Fowler R.G."/>
            <person name="Lee S."/>
            <person name="Lewis L.R."/>
            <person name="Li Z."/>
            <person name="Liu Y.-S."/>
            <person name="Moore S.M."/>
            <person name="Muzny D."/>
            <person name="Nazareth L.V."/>
            <person name="Ngo D.N."/>
            <person name="Okwuonu G.O."/>
            <person name="Pai G."/>
            <person name="Parker D."/>
            <person name="Paul H.A."/>
            <person name="Pfannkoch C."/>
            <person name="Pohl C.S."/>
            <person name="Rogers Y.-H.C."/>
            <person name="Ruiz S.J."/>
            <person name="Sabo A."/>
            <person name="Santibanez J."/>
            <person name="Schneider B.W."/>
            <person name="Smith S.M."/>
            <person name="Sodergren E."/>
            <person name="Svatek A.F."/>
            <person name="Utterback T.R."/>
            <person name="Vattathil S."/>
            <person name="Warren W."/>
            <person name="White C.S."/>
            <person name="Chinwalla A.T."/>
            <person name="Feng Y."/>
            <person name="Halpern A.L."/>
            <person name="Hillier L.W."/>
            <person name="Huang X."/>
            <person name="Minx P."/>
            <person name="Nelson J.O."/>
            <person name="Pepin K.H."/>
            <person name="Qin X."/>
            <person name="Sutton G.G."/>
            <person name="Venter E."/>
            <person name="Walenz B.P."/>
            <person name="Wallis J.W."/>
            <person name="Worley K.C."/>
            <person name="Yang S.-P."/>
            <person name="Jones S.M."/>
            <person name="Marra M.A."/>
            <person name="Rocchi M."/>
            <person name="Schein J.E."/>
            <person name="Baertsch R."/>
            <person name="Clarke L."/>
            <person name="Csuros M."/>
            <person name="Glasscock J."/>
            <person name="Harris R.A."/>
            <person name="Havlak P."/>
            <person name="Jackson A.R."/>
            <person name="Jiang H."/>
            <person name="Liu Y."/>
            <person name="Messina D.N."/>
            <person name="Shen Y."/>
            <person name="Song H.X.-Z."/>
            <person name="Wylie T."/>
            <person name="Zhang L."/>
            <person name="Birney E."/>
            <person name="Han K."/>
            <person name="Konkel M.K."/>
            <person name="Lee J."/>
            <person name="Smit A.F.A."/>
            <person name="Ullmer B."/>
            <person name="Wang H."/>
            <person name="Xing J."/>
            <person name="Burhans R."/>
            <person name="Cheng Z."/>
            <person name="Karro J.E."/>
            <person name="Ma J."/>
            <person name="Raney B."/>
            <person name="She X."/>
            <person name="Cox M.J."/>
            <person name="Demuth J.P."/>
            <person name="Dumas L.J."/>
            <person name="Han S.-G."/>
            <person name="Hopkins J."/>
            <person name="Karimpour-Fard A."/>
            <person name="Kim Y.H."/>
            <person name="Pollack J.R."/>
            <person name="Vinar T."/>
            <person name="Addo-Quaye C."/>
            <person name="Degenhardt J."/>
            <person name="Denby A."/>
            <person name="Hubisz M.J."/>
            <person name="Indap A."/>
            <person name="Kosiol C."/>
            <person name="Lahn B.T."/>
            <person name="Lawson H.A."/>
            <person name="Marklein A."/>
            <person name="Nielsen R."/>
            <person name="Vallender E.J."/>
            <person name="Clark A.G."/>
            <person name="Ferguson B."/>
            <person name="Hernandez R.D."/>
            <person name="Hirani K."/>
            <person name="Kehrer-Sawatzki H."/>
            <person name="Kolb J."/>
            <person name="Patil S."/>
            <person name="Pu L.-L."/>
            <person name="Ren Y."/>
            <person name="Smith D.G."/>
            <person name="Wheeler D.A."/>
            <person name="Schenck I."/>
            <person name="Ball E.V."/>
            <person name="Chen R."/>
            <person name="Cooper D.N."/>
            <person name="Giardine B."/>
            <person name="Hsu F."/>
            <person name="Kent W.J."/>
            <person name="Lesk A."/>
            <person name="Nelson D.L."/>
            <person name="O'brien W.E."/>
            <person name="Pruefer K."/>
            <person name="Stenson P.D."/>
            <person name="Wallace J.C."/>
            <person name="Ke H."/>
            <person name="Liu X.-M."/>
            <person name="Wang P."/>
            <person name="Xiang A.P."/>
            <person name="Yang F."/>
            <person name="Barber G.P."/>
            <person name="Haussler D."/>
            <person name="Karolchik D."/>
            <person name="Kern A.D."/>
            <person name="Kuhn R.M."/>
            <person name="Smith K.E."/>
            <person name="Zwieg A.S."/>
        </authorList>
    </citation>
    <scope>NUCLEOTIDE SEQUENCE [LARGE SCALE GENOMIC DNA]</scope>
    <source>
        <strain evidence="12">17573</strain>
    </source>
</reference>
<dbReference type="STRING" id="9544.ENSMMUP00000068646"/>
<evidence type="ECO:0000256" key="3">
    <source>
        <dbReference type="ARBA" id="ARBA00022617"/>
    </source>
</evidence>
<dbReference type="InterPro" id="IPR050479">
    <property type="entry name" value="CYP11_CYP27_families"/>
</dbReference>
<dbReference type="InterPro" id="IPR002401">
    <property type="entry name" value="Cyt_P450_E_grp-I"/>
</dbReference>
<reference evidence="11" key="3">
    <citation type="submission" date="2025-08" db="UniProtKB">
        <authorList>
            <consortium name="Ensembl"/>
        </authorList>
    </citation>
    <scope>IDENTIFICATION</scope>
    <source>
        <strain evidence="11">17573</strain>
    </source>
</reference>
<dbReference type="GO" id="GO:0020037">
    <property type="term" value="F:heme binding"/>
    <property type="evidence" value="ECO:0007669"/>
    <property type="project" value="Ensembl"/>
</dbReference>
<dbReference type="InterPro" id="IPR017972">
    <property type="entry name" value="Cyt_P450_CS"/>
</dbReference>
<keyword evidence="8 10" id="KW-0503">Monooxygenase</keyword>
<dbReference type="GO" id="GO:0047748">
    <property type="term" value="F:cholestanetetraol 26-dehydrogenase activity"/>
    <property type="evidence" value="ECO:0007669"/>
    <property type="project" value="Ensembl"/>
</dbReference>
<comment type="similarity">
    <text evidence="2 10">Belongs to the cytochrome P450 family.</text>
</comment>
<gene>
    <name evidence="11 13" type="primary">CYP27A1</name>
</gene>
<evidence type="ECO:0000313" key="13">
    <source>
        <dbReference type="VGNC" id="VGNC:103624"/>
    </source>
</evidence>
<evidence type="ECO:0000256" key="4">
    <source>
        <dbReference type="ARBA" id="ARBA00022723"/>
    </source>
</evidence>
<dbReference type="Ensembl" id="ENSMMUT00000102141.1">
    <property type="protein sequence ID" value="ENSMMUP00000068646.1"/>
    <property type="gene ID" value="ENSMMUG00000006758.4"/>
</dbReference>
<dbReference type="PRINTS" id="PR00385">
    <property type="entry name" value="P450"/>
</dbReference>
<evidence type="ECO:0000313" key="12">
    <source>
        <dbReference type="Proteomes" id="UP000006718"/>
    </source>
</evidence>
<comment type="cofactor">
    <cofactor evidence="1 9">
        <name>heme</name>
        <dbReference type="ChEBI" id="CHEBI:30413"/>
    </cofactor>
</comment>
<accession>A0A5F7ZSQ4</accession>
<dbReference type="FunFam" id="1.10.630.10:FF:000006">
    <property type="entry name" value="Cytochrome P450 302a1, mitochondrial"/>
    <property type="match status" value="1"/>
</dbReference>
<dbReference type="AlphaFoldDB" id="A0A5F7ZSQ4"/>
<evidence type="ECO:0000256" key="9">
    <source>
        <dbReference type="PIRSR" id="PIRSR602401-1"/>
    </source>
</evidence>
<dbReference type="SUPFAM" id="SSF48264">
    <property type="entry name" value="Cytochrome P450"/>
    <property type="match status" value="1"/>
</dbReference>
<evidence type="ECO:0000256" key="1">
    <source>
        <dbReference type="ARBA" id="ARBA00001971"/>
    </source>
</evidence>
<dbReference type="GO" id="GO:0005506">
    <property type="term" value="F:iron ion binding"/>
    <property type="evidence" value="ECO:0007669"/>
    <property type="project" value="InterPro"/>
</dbReference>
<proteinExistence type="inferred from homology"/>
<sequence length="584" mass="66219">MAALGCARLRWVLRGAGRGLCPHGARAKATIPTALPSDKATEAPGAGPGIRRRQRSLKEIPRLGQLRFFFQLFVQGYALQLHQLQVLYKAKYGPMWMSYLGPQMHVNLASAPLLEQVMRQEGKYPVRNDMELWKEHRDLHDLTYGPFTTEGHHWYQLRQALNQRLLKPAEAALYTDAFNEVIDDFMIRLDQLRAESASGNQVSDTAQLFYYFALEAICYILFEKRIGCLQRSIPEDTVTFVRSIGLMFQNSLYATFLPKWTRPVLPFWKRYLDGWNAIFSFGKKLIDEKLEDMEAQLQAEGPDGVQVSGYLHFLLASGQLSPREAMGSLPELLMAGVDTTSNTLTWALYHLSKDPEIQEALHEEVVGVVPAGQVPQHKDFAHLPLLKAVLKETLRLYPVVPTNSRIIEKEIEVDGFLFPKNTQFVFCHYVVSRDPTTFSEPESFQPHRWLRSSQPATPRIQHPFGSVPFGYGVRACLGRRIAELEMQLLLARLIQKYKVVLAPETGELKSVARIVLVPNKKVGLHGSWLPPVSDEEGEKEAARLERWEELPALPTDPELLPLLSFLSNSLSDKRPPLYRIAVLG</sequence>
<evidence type="ECO:0000256" key="6">
    <source>
        <dbReference type="ARBA" id="ARBA00023002"/>
    </source>
</evidence>
<dbReference type="GO" id="GO:0005739">
    <property type="term" value="C:mitochondrion"/>
    <property type="evidence" value="ECO:0007669"/>
    <property type="project" value="UniProtKB-ARBA"/>
</dbReference>
<keyword evidence="12" id="KW-1185">Reference proteome</keyword>
<dbReference type="InterPro" id="IPR001128">
    <property type="entry name" value="Cyt_P450"/>
</dbReference>
<protein>
    <submittedName>
        <fullName evidence="11">Cytochrome P450 family 27 subfamily A member 1</fullName>
    </submittedName>
</protein>
<keyword evidence="6 10" id="KW-0560">Oxidoreductase</keyword>
<evidence type="ECO:0000256" key="2">
    <source>
        <dbReference type="ARBA" id="ARBA00010617"/>
    </source>
</evidence>
<dbReference type="InterPro" id="IPR036396">
    <property type="entry name" value="Cyt_P450_sf"/>
</dbReference>
<keyword evidence="5" id="KW-0809">Transit peptide</keyword>
<dbReference type="Pfam" id="PF00067">
    <property type="entry name" value="p450"/>
    <property type="match status" value="1"/>
</dbReference>
<dbReference type="PANTHER" id="PTHR24279">
    <property type="entry name" value="CYTOCHROME P450"/>
    <property type="match status" value="1"/>
</dbReference>
<dbReference type="GO" id="GO:0030343">
    <property type="term" value="F:vitamin D3 25-hydroxylase activity"/>
    <property type="evidence" value="ECO:0007669"/>
    <property type="project" value="Ensembl"/>
</dbReference>
<keyword evidence="7 9" id="KW-0408">Iron</keyword>
<keyword evidence="3 9" id="KW-0349">Heme</keyword>
<dbReference type="SMR" id="A0A5F7ZSQ4"/>
<dbReference type="Proteomes" id="UP000006718">
    <property type="component" value="Chromosome 12"/>
</dbReference>
<dbReference type="GeneTree" id="ENSGT00950000182905"/>
<dbReference type="VEuPathDB" id="HostDB:ENSMMUG00000006758"/>
<evidence type="ECO:0000256" key="5">
    <source>
        <dbReference type="ARBA" id="ARBA00022946"/>
    </source>
</evidence>
<reference evidence="11" key="2">
    <citation type="submission" date="2019-01" db="EMBL/GenBank/DDBJ databases">
        <authorList>
            <person name="Graves T."/>
            <person name="Eichler E.E."/>
            <person name="Wilson R.K."/>
        </authorList>
    </citation>
    <scope>NUCLEOTIDE SEQUENCE [LARGE SCALE GENOMIC DNA]</scope>
    <source>
        <strain evidence="11">17573</strain>
    </source>
</reference>
<dbReference type="InParanoid" id="A0A5F7ZSQ4"/>
<dbReference type="PROSITE" id="PS00086">
    <property type="entry name" value="CYTOCHROME_P450"/>
    <property type="match status" value="1"/>
</dbReference>
<dbReference type="Bgee" id="ENSMMUG00000006758">
    <property type="expression patterns" value="Expressed in liver and 22 other cell types or tissues"/>
</dbReference>
<keyword evidence="4 9" id="KW-0479">Metal-binding</keyword>